<sequence length="963" mass="107049">MTAEPQVETAAESRFVVGIDLGTTNSALCFVDTQQDNWQVETFAVPQLVAPGQVESRETLPSFHYQAAQDEFSENSLSMPWDDSNASEVVGLFAREQGKLVPGRVIESAKSWLCHAGVDRTSPLLPWHGSSEVEMLSPVDVSSKYLSHLRDAWNAAHPDAPLEAQDVVVTLPASFDEVARELTIEAARKAGLNRVLLIEEPQAAFYAWINSNSENWAELVSPGQTILVCDIGGGTSDFTLIRVRSDEDQKVQFHRVAVGDHLILGGDNLDLALAQHVEQKLDQTGKLSPRQWGSLIRICRHAKETLLSPDAPESYSISLSGGGSKLIGGGLQCELKRDEVHELLISGFFPEAALSEKPQQVRSGFQEFGLPYAADAGITRYLAAFLSDHVQEDADQQFGATRPDVVLFNGGAFLSPLIQERIVHQIKTWFRGDDSDWAPNILENERHDLAVSRGAAYYGMVRRGKGVRIAAGLPRTYYLGVGVEEDGEAQLQALTLMPAGAEPGFEAELDDFEFDLRVASPVEFPLFYSSTRLTDSPGELIEIEREQMSALPPIRTVLRSRKEKAAVTIPVVVHAKLNEIGTLQLWCSEEEGSRSWQLQFDVRSATQTDLEGHTGEGEAAGVLDQQVLDAAAIVIQNSFGRKASEKPSGIAKRLARTLQMSKEDWPPSLLRKMWDELMECEASRSLSADHESRWLNLLGYSLRPGFGVAMDDWRVMEVWKGLKGKLNFTGSTSLTEWWILWRRIAGGLPTGQQIALALPVVTNMRDKVKKYQRALELEAEMDEADRKKRPGKRNKRRLLGRGNTHEVSESWRMIGSFERLPLKMKIEAGDLALATLEEHDSKAIEPALLWTIGRLGARQPFYGPLNGVVPIEVVENWINQLMIPRKTTTERRFAVMQLARKTGDRYRDISDSLREKIVVWLTEQKSTTHFIELVQSGGQLGSREEEMAFGESLPVGLGLRKSI</sequence>
<gene>
    <name evidence="4" type="primary">hscA</name>
    <name evidence="4" type="ORF">Mal48_06660</name>
</gene>
<evidence type="ECO:0000313" key="4">
    <source>
        <dbReference type="EMBL" id="QDT31433.1"/>
    </source>
</evidence>
<dbReference type="Gene3D" id="3.30.420.40">
    <property type="match status" value="2"/>
</dbReference>
<dbReference type="InterPro" id="IPR013126">
    <property type="entry name" value="Hsp_70_fam"/>
</dbReference>
<dbReference type="AlphaFoldDB" id="A0A517QIH1"/>
<dbReference type="InterPro" id="IPR021030">
    <property type="entry name" value="DUF3731"/>
</dbReference>
<dbReference type="RefSeq" id="WP_145195982.1">
    <property type="nucleotide sequence ID" value="NZ_CP036267.1"/>
</dbReference>
<reference evidence="4 5" key="1">
    <citation type="submission" date="2019-02" db="EMBL/GenBank/DDBJ databases">
        <title>Deep-cultivation of Planctomycetes and their phenomic and genomic characterization uncovers novel biology.</title>
        <authorList>
            <person name="Wiegand S."/>
            <person name="Jogler M."/>
            <person name="Boedeker C."/>
            <person name="Pinto D."/>
            <person name="Vollmers J."/>
            <person name="Rivas-Marin E."/>
            <person name="Kohn T."/>
            <person name="Peeters S.H."/>
            <person name="Heuer A."/>
            <person name="Rast P."/>
            <person name="Oberbeckmann S."/>
            <person name="Bunk B."/>
            <person name="Jeske O."/>
            <person name="Meyerdierks A."/>
            <person name="Storesund J.E."/>
            <person name="Kallscheuer N."/>
            <person name="Luecker S."/>
            <person name="Lage O.M."/>
            <person name="Pohl T."/>
            <person name="Merkel B.J."/>
            <person name="Hornburger P."/>
            <person name="Mueller R.-W."/>
            <person name="Bruemmer F."/>
            <person name="Labrenz M."/>
            <person name="Spormann A.M."/>
            <person name="Op den Camp H."/>
            <person name="Overmann J."/>
            <person name="Amann R."/>
            <person name="Jetten M.S.M."/>
            <person name="Mascher T."/>
            <person name="Medema M.H."/>
            <person name="Devos D.P."/>
            <person name="Kaster A.-K."/>
            <person name="Ovreas L."/>
            <person name="Rohde M."/>
            <person name="Galperin M.Y."/>
            <person name="Jogler C."/>
        </authorList>
    </citation>
    <scope>NUCLEOTIDE SEQUENCE [LARGE SCALE GENOMIC DNA]</scope>
    <source>
        <strain evidence="4 5">Mal48</strain>
    </source>
</reference>
<proteinExistence type="inferred from homology"/>
<dbReference type="PRINTS" id="PR00301">
    <property type="entry name" value="HEATSHOCK70"/>
</dbReference>
<dbReference type="Proteomes" id="UP000315724">
    <property type="component" value="Chromosome"/>
</dbReference>
<dbReference type="InterPro" id="IPR018181">
    <property type="entry name" value="Heat_shock_70_CS"/>
</dbReference>
<dbReference type="Pfam" id="PF12531">
    <property type="entry name" value="DUF3731"/>
    <property type="match status" value="1"/>
</dbReference>
<evidence type="ECO:0000313" key="5">
    <source>
        <dbReference type="Proteomes" id="UP000315724"/>
    </source>
</evidence>
<dbReference type="InterPro" id="IPR043129">
    <property type="entry name" value="ATPase_NBD"/>
</dbReference>
<dbReference type="PROSITE" id="PS00297">
    <property type="entry name" value="HSP70_1"/>
    <property type="match status" value="1"/>
</dbReference>
<name>A0A517QIH1_9PLAN</name>
<evidence type="ECO:0000256" key="3">
    <source>
        <dbReference type="ARBA" id="ARBA00022840"/>
    </source>
</evidence>
<organism evidence="4 5">
    <name type="scientific">Thalassoglobus polymorphus</name>
    <dbReference type="NCBI Taxonomy" id="2527994"/>
    <lineage>
        <taxon>Bacteria</taxon>
        <taxon>Pseudomonadati</taxon>
        <taxon>Planctomycetota</taxon>
        <taxon>Planctomycetia</taxon>
        <taxon>Planctomycetales</taxon>
        <taxon>Planctomycetaceae</taxon>
        <taxon>Thalassoglobus</taxon>
    </lineage>
</organism>
<dbReference type="CDD" id="cd10170">
    <property type="entry name" value="ASKHA_NBD_HSP70"/>
    <property type="match status" value="1"/>
</dbReference>
<evidence type="ECO:0000256" key="1">
    <source>
        <dbReference type="ARBA" id="ARBA00007381"/>
    </source>
</evidence>
<keyword evidence="5" id="KW-1185">Reference proteome</keyword>
<keyword evidence="3" id="KW-0067">ATP-binding</keyword>
<protein>
    <submittedName>
        <fullName evidence="4">Chaperone protein HscA</fullName>
    </submittedName>
</protein>
<keyword evidence="2" id="KW-0547">Nucleotide-binding</keyword>
<dbReference type="SUPFAM" id="SSF53067">
    <property type="entry name" value="Actin-like ATPase domain"/>
    <property type="match status" value="2"/>
</dbReference>
<evidence type="ECO:0000256" key="2">
    <source>
        <dbReference type="ARBA" id="ARBA00022741"/>
    </source>
</evidence>
<dbReference type="OrthoDB" id="9760742at2"/>
<dbReference type="Pfam" id="PF00012">
    <property type="entry name" value="HSP70"/>
    <property type="match status" value="1"/>
</dbReference>
<dbReference type="PANTHER" id="PTHR19375">
    <property type="entry name" value="HEAT SHOCK PROTEIN 70KDA"/>
    <property type="match status" value="1"/>
</dbReference>
<dbReference type="EMBL" id="CP036267">
    <property type="protein sequence ID" value="QDT31433.1"/>
    <property type="molecule type" value="Genomic_DNA"/>
</dbReference>
<dbReference type="GO" id="GO:0140662">
    <property type="term" value="F:ATP-dependent protein folding chaperone"/>
    <property type="evidence" value="ECO:0007669"/>
    <property type="project" value="InterPro"/>
</dbReference>
<accession>A0A517QIH1</accession>
<dbReference type="KEGG" id="tpol:Mal48_06660"/>
<comment type="similarity">
    <text evidence="1">Belongs to the heat shock protein 70 family.</text>
</comment>
<dbReference type="GO" id="GO:0005524">
    <property type="term" value="F:ATP binding"/>
    <property type="evidence" value="ECO:0007669"/>
    <property type="project" value="UniProtKB-KW"/>
</dbReference>